<reference evidence="3" key="1">
    <citation type="journal article" date="2017" name="Cell">
        <title>Insights into land plant evolution garnered from the Marchantia polymorpha genome.</title>
        <authorList>
            <person name="Bowman J.L."/>
            <person name="Kohchi T."/>
            <person name="Yamato K.T."/>
            <person name="Jenkins J."/>
            <person name="Shu S."/>
            <person name="Ishizaki K."/>
            <person name="Yamaoka S."/>
            <person name="Nishihama R."/>
            <person name="Nakamura Y."/>
            <person name="Berger F."/>
            <person name="Adam C."/>
            <person name="Aki S.S."/>
            <person name="Althoff F."/>
            <person name="Araki T."/>
            <person name="Arteaga-Vazquez M.A."/>
            <person name="Balasubrmanian S."/>
            <person name="Barry K."/>
            <person name="Bauer D."/>
            <person name="Boehm C.R."/>
            <person name="Briginshaw L."/>
            <person name="Caballero-Perez J."/>
            <person name="Catarino B."/>
            <person name="Chen F."/>
            <person name="Chiyoda S."/>
            <person name="Chovatia M."/>
            <person name="Davies K.M."/>
            <person name="Delmans M."/>
            <person name="Demura T."/>
            <person name="Dierschke T."/>
            <person name="Dolan L."/>
            <person name="Dorantes-Acosta A.E."/>
            <person name="Eklund D.M."/>
            <person name="Florent S.N."/>
            <person name="Flores-Sandoval E."/>
            <person name="Fujiyama A."/>
            <person name="Fukuzawa H."/>
            <person name="Galik B."/>
            <person name="Grimanelli D."/>
            <person name="Grimwood J."/>
            <person name="Grossniklaus U."/>
            <person name="Hamada T."/>
            <person name="Haseloff J."/>
            <person name="Hetherington A.J."/>
            <person name="Higo A."/>
            <person name="Hirakawa Y."/>
            <person name="Hundley H.N."/>
            <person name="Ikeda Y."/>
            <person name="Inoue K."/>
            <person name="Inoue S.I."/>
            <person name="Ishida S."/>
            <person name="Jia Q."/>
            <person name="Kakita M."/>
            <person name="Kanazawa T."/>
            <person name="Kawai Y."/>
            <person name="Kawashima T."/>
            <person name="Kennedy M."/>
            <person name="Kinose K."/>
            <person name="Kinoshita T."/>
            <person name="Kohara Y."/>
            <person name="Koide E."/>
            <person name="Komatsu K."/>
            <person name="Kopischke S."/>
            <person name="Kubo M."/>
            <person name="Kyozuka J."/>
            <person name="Lagercrantz U."/>
            <person name="Lin S.S."/>
            <person name="Lindquist E."/>
            <person name="Lipzen A.M."/>
            <person name="Lu C.W."/>
            <person name="De Luna E."/>
            <person name="Martienssen R.A."/>
            <person name="Minamino N."/>
            <person name="Mizutani M."/>
            <person name="Mizutani M."/>
            <person name="Mochizuki N."/>
            <person name="Monte I."/>
            <person name="Mosher R."/>
            <person name="Nagasaki H."/>
            <person name="Nakagami H."/>
            <person name="Naramoto S."/>
            <person name="Nishitani K."/>
            <person name="Ohtani M."/>
            <person name="Okamoto T."/>
            <person name="Okumura M."/>
            <person name="Phillips J."/>
            <person name="Pollak B."/>
            <person name="Reinders A."/>
            <person name="Rovekamp M."/>
            <person name="Sano R."/>
            <person name="Sawa S."/>
            <person name="Schmid M.W."/>
            <person name="Shirakawa M."/>
            <person name="Solano R."/>
            <person name="Spunde A."/>
            <person name="Suetsugu N."/>
            <person name="Sugano S."/>
            <person name="Sugiyama A."/>
            <person name="Sun R."/>
            <person name="Suzuki Y."/>
            <person name="Takenaka M."/>
            <person name="Takezawa D."/>
            <person name="Tomogane H."/>
            <person name="Tsuzuki M."/>
            <person name="Ueda T."/>
            <person name="Umeda M."/>
            <person name="Ward J.M."/>
            <person name="Watanabe Y."/>
            <person name="Yazaki K."/>
            <person name="Yokoyama R."/>
            <person name="Yoshitake Y."/>
            <person name="Yotsui I."/>
            <person name="Zachgo S."/>
            <person name="Schmutz J."/>
        </authorList>
    </citation>
    <scope>NUCLEOTIDE SEQUENCE [LARGE SCALE GENOMIC DNA]</scope>
    <source>
        <strain evidence="3">Tak-1</strain>
    </source>
</reference>
<evidence type="ECO:0000313" key="2">
    <source>
        <dbReference type="EMBL" id="PTQ32859.1"/>
    </source>
</evidence>
<sequence>MNAECCHHQCHPSTVRLSRTQAGSANERRARDEQLCPVGGRRSPASVCALPITVQYTQTSHPSVHQSISACATRTPHFHPLAPAGRRRVQCGTEGQSKRKRKRKRKLKPQSHAPRVRFADHLLTRPRSRSAPRPVTRGQFTNGLELHPRGQGQSPVSGFGARRLDSLEPGVHRLPLLRQLHPCVKASQRPNCQGGRTDGGPACLPACLTDWMTD</sequence>
<evidence type="ECO:0000256" key="1">
    <source>
        <dbReference type="SAM" id="MobiDB-lite"/>
    </source>
</evidence>
<feature type="compositionally biased region" description="Basic residues" evidence="1">
    <location>
        <begin position="98"/>
        <end position="109"/>
    </location>
</feature>
<feature type="region of interest" description="Disordered" evidence="1">
    <location>
        <begin position="17"/>
        <end position="38"/>
    </location>
</feature>
<organism evidence="2 3">
    <name type="scientific">Marchantia polymorpha</name>
    <name type="common">Common liverwort</name>
    <name type="synonym">Marchantia aquatica</name>
    <dbReference type="NCBI Taxonomy" id="3197"/>
    <lineage>
        <taxon>Eukaryota</taxon>
        <taxon>Viridiplantae</taxon>
        <taxon>Streptophyta</taxon>
        <taxon>Embryophyta</taxon>
        <taxon>Marchantiophyta</taxon>
        <taxon>Marchantiopsida</taxon>
        <taxon>Marchantiidae</taxon>
        <taxon>Marchantiales</taxon>
        <taxon>Marchantiaceae</taxon>
        <taxon>Marchantia</taxon>
    </lineage>
</organism>
<name>A0A2R6WG77_MARPO</name>
<proteinExistence type="predicted"/>
<dbReference type="Gramene" id="Mp2g17660.1">
    <property type="protein sequence ID" value="Mp2g17660.1.cds1"/>
    <property type="gene ID" value="Mp2g17660"/>
</dbReference>
<dbReference type="EMBL" id="KZ772766">
    <property type="protein sequence ID" value="PTQ32859.1"/>
    <property type="molecule type" value="Genomic_DNA"/>
</dbReference>
<accession>A0A2R6WG77</accession>
<protein>
    <submittedName>
        <fullName evidence="2">Uncharacterized protein</fullName>
    </submittedName>
</protein>
<dbReference type="AlphaFoldDB" id="A0A2R6WG77"/>
<feature type="region of interest" description="Disordered" evidence="1">
    <location>
        <begin position="79"/>
        <end position="160"/>
    </location>
</feature>
<dbReference type="Proteomes" id="UP000244005">
    <property type="component" value="Unassembled WGS sequence"/>
</dbReference>
<keyword evidence="3" id="KW-1185">Reference proteome</keyword>
<evidence type="ECO:0000313" key="3">
    <source>
        <dbReference type="Proteomes" id="UP000244005"/>
    </source>
</evidence>
<gene>
    <name evidence="2" type="ORF">MARPO_0094s0034</name>
</gene>